<evidence type="ECO:0000313" key="3">
    <source>
        <dbReference type="Proteomes" id="UP000030765"/>
    </source>
</evidence>
<dbReference type="VEuPathDB" id="VectorBase:ASIC018750"/>
<reference evidence="1 3" key="1">
    <citation type="journal article" date="2014" name="BMC Genomics">
        <title>Genome sequence of Anopheles sinensis provides insight into genetics basis of mosquito competence for malaria parasites.</title>
        <authorList>
            <person name="Zhou D."/>
            <person name="Zhang D."/>
            <person name="Ding G."/>
            <person name="Shi L."/>
            <person name="Hou Q."/>
            <person name="Ye Y."/>
            <person name="Xu Y."/>
            <person name="Zhou H."/>
            <person name="Xiong C."/>
            <person name="Li S."/>
            <person name="Yu J."/>
            <person name="Hong S."/>
            <person name="Yu X."/>
            <person name="Zou P."/>
            <person name="Chen C."/>
            <person name="Chang X."/>
            <person name="Wang W."/>
            <person name="Lv Y."/>
            <person name="Sun Y."/>
            <person name="Ma L."/>
            <person name="Shen B."/>
            <person name="Zhu C."/>
        </authorList>
    </citation>
    <scope>NUCLEOTIDE SEQUENCE [LARGE SCALE GENOMIC DNA]</scope>
</reference>
<name>A0A084WKG5_ANOSI</name>
<dbReference type="EMBL" id="KE525349">
    <property type="protein sequence ID" value="KFB50709.1"/>
    <property type="molecule type" value="Genomic_DNA"/>
</dbReference>
<gene>
    <name evidence="1" type="ORF">ZHAS_00018750</name>
</gene>
<dbReference type="EnsemblMetazoa" id="ASIC018750-RA">
    <property type="protein sequence ID" value="ASIC018750-PA"/>
    <property type="gene ID" value="ASIC018750"/>
</dbReference>
<organism evidence="1">
    <name type="scientific">Anopheles sinensis</name>
    <name type="common">Mosquito</name>
    <dbReference type="NCBI Taxonomy" id="74873"/>
    <lineage>
        <taxon>Eukaryota</taxon>
        <taxon>Metazoa</taxon>
        <taxon>Ecdysozoa</taxon>
        <taxon>Arthropoda</taxon>
        <taxon>Hexapoda</taxon>
        <taxon>Insecta</taxon>
        <taxon>Pterygota</taxon>
        <taxon>Neoptera</taxon>
        <taxon>Endopterygota</taxon>
        <taxon>Diptera</taxon>
        <taxon>Nematocera</taxon>
        <taxon>Culicoidea</taxon>
        <taxon>Culicidae</taxon>
        <taxon>Anophelinae</taxon>
        <taxon>Anopheles</taxon>
    </lineage>
</organism>
<dbReference type="AlphaFoldDB" id="A0A084WKG5"/>
<dbReference type="EMBL" id="ATLV01024120">
    <property type="status" value="NOT_ANNOTATED_CDS"/>
    <property type="molecule type" value="Genomic_DNA"/>
</dbReference>
<evidence type="ECO:0000313" key="2">
    <source>
        <dbReference type="EnsemblMetazoa" id="ASIC018750-PA"/>
    </source>
</evidence>
<protein>
    <submittedName>
        <fullName evidence="1 2">Uncharacterized protein</fullName>
    </submittedName>
</protein>
<evidence type="ECO:0000313" key="1">
    <source>
        <dbReference type="EMBL" id="KFB50709.1"/>
    </source>
</evidence>
<reference evidence="2" key="2">
    <citation type="submission" date="2020-05" db="UniProtKB">
        <authorList>
            <consortium name="EnsemblMetazoa"/>
        </authorList>
    </citation>
    <scope>IDENTIFICATION</scope>
</reference>
<sequence length="73" mass="7902">MELGGGSSCLLPFRVSGKLVKARGVTTRSVNSARQSVDDATLDQLVDFTNVLMMRLIASQTSQPSRFASRRAD</sequence>
<proteinExistence type="predicted"/>
<dbReference type="Proteomes" id="UP000030765">
    <property type="component" value="Unassembled WGS sequence"/>
</dbReference>
<accession>A0A084WKG5</accession>
<keyword evidence="3" id="KW-1185">Reference proteome</keyword>